<gene>
    <name evidence="2" type="ORF">FMOSSE_LOCUS13104</name>
</gene>
<comment type="caution">
    <text evidence="2">The sequence shown here is derived from an EMBL/GenBank/DDBJ whole genome shotgun (WGS) entry which is preliminary data.</text>
</comment>
<evidence type="ECO:0000313" key="2">
    <source>
        <dbReference type="EMBL" id="CAG8685305.1"/>
    </source>
</evidence>
<accession>A0A9N9HKR6</accession>
<feature type="non-terminal residue" evidence="2">
    <location>
        <position position="124"/>
    </location>
</feature>
<evidence type="ECO:0000313" key="3">
    <source>
        <dbReference type="Proteomes" id="UP000789375"/>
    </source>
</evidence>
<reference evidence="2" key="1">
    <citation type="submission" date="2021-06" db="EMBL/GenBank/DDBJ databases">
        <authorList>
            <person name="Kallberg Y."/>
            <person name="Tangrot J."/>
            <person name="Rosling A."/>
        </authorList>
    </citation>
    <scope>NUCLEOTIDE SEQUENCE</scope>
    <source>
        <strain evidence="2">87-6 pot B 2015</strain>
    </source>
</reference>
<evidence type="ECO:0000256" key="1">
    <source>
        <dbReference type="SAM" id="MobiDB-lite"/>
    </source>
</evidence>
<dbReference type="Proteomes" id="UP000789375">
    <property type="component" value="Unassembled WGS sequence"/>
</dbReference>
<protein>
    <submittedName>
        <fullName evidence="2">16406_t:CDS:1</fullName>
    </submittedName>
</protein>
<proteinExistence type="predicted"/>
<dbReference type="AlphaFoldDB" id="A0A9N9HKR6"/>
<dbReference type="EMBL" id="CAJVPP010007193">
    <property type="protein sequence ID" value="CAG8685305.1"/>
    <property type="molecule type" value="Genomic_DNA"/>
</dbReference>
<keyword evidence="3" id="KW-1185">Reference proteome</keyword>
<name>A0A9N9HKR6_FUNMO</name>
<feature type="region of interest" description="Disordered" evidence="1">
    <location>
        <begin position="80"/>
        <end position="99"/>
    </location>
</feature>
<organism evidence="2 3">
    <name type="scientific">Funneliformis mosseae</name>
    <name type="common">Endomycorrhizal fungus</name>
    <name type="synonym">Glomus mosseae</name>
    <dbReference type="NCBI Taxonomy" id="27381"/>
    <lineage>
        <taxon>Eukaryota</taxon>
        <taxon>Fungi</taxon>
        <taxon>Fungi incertae sedis</taxon>
        <taxon>Mucoromycota</taxon>
        <taxon>Glomeromycotina</taxon>
        <taxon>Glomeromycetes</taxon>
        <taxon>Glomerales</taxon>
        <taxon>Glomeraceae</taxon>
        <taxon>Funneliformis</taxon>
    </lineage>
</organism>
<sequence length="124" mass="14140">GWERKEFVHSSFKLLVSPEGEELYDDLEWERPSCLLVINIQRTTLGPFVFAMGKAVLVRDCPIMIKDDADKPFLGSPRRQYASEMAEEKSRAEAATVTTDQVQKYARSTTTKISKNSLMPELIR</sequence>